<evidence type="ECO:0000313" key="1">
    <source>
        <dbReference type="EMBL" id="MBK1870011.1"/>
    </source>
</evidence>
<name>A0ACC5RBF5_9HYPH</name>
<evidence type="ECO:0000313" key="2">
    <source>
        <dbReference type="Proteomes" id="UP000616151"/>
    </source>
</evidence>
<comment type="caution">
    <text evidence="1">The sequence shown here is derived from an EMBL/GenBank/DDBJ whole genome shotgun (WGS) entry which is preliminary data.</text>
</comment>
<protein>
    <submittedName>
        <fullName evidence="1">Uncharacterized protein</fullName>
    </submittedName>
</protein>
<proteinExistence type="predicted"/>
<sequence length="185" mass="20373">MRTILFWAAVALVLGAVAHLSYVLIAPTYAMQRLMGGNPEEGNANRFVLLDGPEQMRLLGETESEAVTGKCLFDISKGELSVMAEMPDTFWSLTLYSDKGADLYTINDRQAGIDKFKLSVKRAPSIMELLSSDQAEKARALGDGWSVEVPESYGIAVFWVALDYPEQRKLFADILSRSSCTLNPA</sequence>
<accession>A0ACC5RBF5</accession>
<organism evidence="1 2">
    <name type="scientific">Taklimakanibacter albus</name>
    <dbReference type="NCBI Taxonomy" id="2800327"/>
    <lineage>
        <taxon>Bacteria</taxon>
        <taxon>Pseudomonadati</taxon>
        <taxon>Pseudomonadota</taxon>
        <taxon>Alphaproteobacteria</taxon>
        <taxon>Hyphomicrobiales</taxon>
        <taxon>Aestuariivirgaceae</taxon>
        <taxon>Taklimakanibacter</taxon>
    </lineage>
</organism>
<keyword evidence="2" id="KW-1185">Reference proteome</keyword>
<dbReference type="Proteomes" id="UP000616151">
    <property type="component" value="Unassembled WGS sequence"/>
</dbReference>
<dbReference type="EMBL" id="JAENHL010000008">
    <property type="protein sequence ID" value="MBK1870011.1"/>
    <property type="molecule type" value="Genomic_DNA"/>
</dbReference>
<reference evidence="1" key="1">
    <citation type="submission" date="2021-01" db="EMBL/GenBank/DDBJ databases">
        <authorList>
            <person name="Sun Q."/>
        </authorList>
    </citation>
    <scope>NUCLEOTIDE SEQUENCE</scope>
    <source>
        <strain evidence="1">YIM B02566</strain>
    </source>
</reference>
<gene>
    <name evidence="1" type="ORF">JHL16_26840</name>
</gene>